<dbReference type="OrthoDB" id="1163610at2"/>
<dbReference type="Proteomes" id="UP000215214">
    <property type="component" value="Chromosome TJEJU"/>
</dbReference>
<proteinExistence type="predicted"/>
<dbReference type="EMBL" id="LT899436">
    <property type="protein sequence ID" value="SNR16853.1"/>
    <property type="molecule type" value="Genomic_DNA"/>
</dbReference>
<dbReference type="KEGG" id="tje:TJEJU_3201"/>
<organism evidence="1 2">
    <name type="scientific">Tenacibaculum jejuense</name>
    <dbReference type="NCBI Taxonomy" id="584609"/>
    <lineage>
        <taxon>Bacteria</taxon>
        <taxon>Pseudomonadati</taxon>
        <taxon>Bacteroidota</taxon>
        <taxon>Flavobacteriia</taxon>
        <taxon>Flavobacteriales</taxon>
        <taxon>Flavobacteriaceae</taxon>
        <taxon>Tenacibaculum</taxon>
    </lineage>
</organism>
<name>A0A238UCB9_9FLAO</name>
<gene>
    <name evidence="1" type="ORF">TJEJU_3201</name>
</gene>
<protein>
    <submittedName>
        <fullName evidence="1">Uncharacterized protein</fullName>
    </submittedName>
</protein>
<dbReference type="AlphaFoldDB" id="A0A238UCB9"/>
<dbReference type="RefSeq" id="WP_095073703.1">
    <property type="nucleotide sequence ID" value="NZ_LT899436.1"/>
</dbReference>
<evidence type="ECO:0000313" key="2">
    <source>
        <dbReference type="Proteomes" id="UP000215214"/>
    </source>
</evidence>
<accession>A0A238UCB9</accession>
<sequence>MKKSILNLGKSLNKTEQQNINGGFGPFGPSVCASSSNYILEGGEIIINGVRTNDCSFPSRASKGAFPGSRCYGGVINGVCTVG</sequence>
<evidence type="ECO:0000313" key="1">
    <source>
        <dbReference type="EMBL" id="SNR16853.1"/>
    </source>
</evidence>
<reference evidence="1 2" key="1">
    <citation type="submission" date="2017-07" db="EMBL/GenBank/DDBJ databases">
        <authorList>
            <person name="Sun Z.S."/>
            <person name="Albrecht U."/>
            <person name="Echele G."/>
            <person name="Lee C.C."/>
        </authorList>
    </citation>
    <scope>NUCLEOTIDE SEQUENCE [LARGE SCALE GENOMIC DNA]</scope>
    <source>
        <strain evidence="2">type strain: KCTC 22618</strain>
    </source>
</reference>
<keyword evidence="2" id="KW-1185">Reference proteome</keyword>